<organism evidence="2">
    <name type="scientific">Siphoviridae sp. ctpoI7</name>
    <dbReference type="NCBI Taxonomy" id="2825678"/>
    <lineage>
        <taxon>Viruses</taxon>
        <taxon>Duplodnaviria</taxon>
        <taxon>Heunggongvirae</taxon>
        <taxon>Uroviricota</taxon>
        <taxon>Caudoviricetes</taxon>
    </lineage>
</organism>
<reference evidence="2" key="1">
    <citation type="journal article" date="2021" name="Proc. Natl. Acad. Sci. U.S.A.">
        <title>A Catalog of Tens of Thousands of Viruses from Human Metagenomes Reveals Hidden Associations with Chronic Diseases.</title>
        <authorList>
            <person name="Tisza M.J."/>
            <person name="Buck C.B."/>
        </authorList>
    </citation>
    <scope>NUCLEOTIDE SEQUENCE</scope>
    <source>
        <strain evidence="2">CtpoI7</strain>
    </source>
</reference>
<feature type="transmembrane region" description="Helical" evidence="1">
    <location>
        <begin position="28"/>
        <end position="47"/>
    </location>
</feature>
<feature type="transmembrane region" description="Helical" evidence="1">
    <location>
        <begin position="7"/>
        <end position="22"/>
    </location>
</feature>
<keyword evidence="1" id="KW-1133">Transmembrane helix</keyword>
<keyword evidence="1" id="KW-0472">Membrane</keyword>
<keyword evidence="1" id="KW-0812">Transmembrane</keyword>
<evidence type="ECO:0000256" key="1">
    <source>
        <dbReference type="SAM" id="Phobius"/>
    </source>
</evidence>
<dbReference type="EMBL" id="BK015368">
    <property type="protein sequence ID" value="DAE03584.1"/>
    <property type="molecule type" value="Genomic_DNA"/>
</dbReference>
<sequence length="53" mass="5769">MKLHDFIALLGVIIIISTTLYIDLIKGLYVSGAFLILIGFILSRTYTPKKGGG</sequence>
<accession>A0A8S5PA87</accession>
<proteinExistence type="predicted"/>
<name>A0A8S5PA87_9CAUD</name>
<protein>
    <submittedName>
        <fullName evidence="2">Uncharacterized protein</fullName>
    </submittedName>
</protein>
<evidence type="ECO:0000313" key="2">
    <source>
        <dbReference type="EMBL" id="DAE03584.1"/>
    </source>
</evidence>